<reference evidence="2" key="1">
    <citation type="journal article" date="2018" name="DNA Res.">
        <title>Multiple hybrid de novo genome assembly of finger millet, an orphan allotetraploid crop.</title>
        <authorList>
            <person name="Hatakeyama M."/>
            <person name="Aluri S."/>
            <person name="Balachadran M.T."/>
            <person name="Sivarajan S.R."/>
            <person name="Patrignani A."/>
            <person name="Gruter S."/>
            <person name="Poveda L."/>
            <person name="Shimizu-Inatsugi R."/>
            <person name="Baeten J."/>
            <person name="Francoijs K.J."/>
            <person name="Nataraja K.N."/>
            <person name="Reddy Y.A.N."/>
            <person name="Phadnis S."/>
            <person name="Ravikumar R.L."/>
            <person name="Schlapbach R."/>
            <person name="Sreeman S.M."/>
            <person name="Shimizu K.K."/>
        </authorList>
    </citation>
    <scope>NUCLEOTIDE SEQUENCE</scope>
</reference>
<dbReference type="Proteomes" id="UP001054889">
    <property type="component" value="Unassembled WGS sequence"/>
</dbReference>
<proteinExistence type="predicted"/>
<reference evidence="2" key="2">
    <citation type="submission" date="2021-12" db="EMBL/GenBank/DDBJ databases">
        <title>Resequencing data analysis of finger millet.</title>
        <authorList>
            <person name="Hatakeyama M."/>
            <person name="Aluri S."/>
            <person name="Balachadran M.T."/>
            <person name="Sivarajan S.R."/>
            <person name="Poveda L."/>
            <person name="Shimizu-Inatsugi R."/>
            <person name="Schlapbach R."/>
            <person name="Sreeman S.M."/>
            <person name="Shimizu K.K."/>
        </authorList>
    </citation>
    <scope>NUCLEOTIDE SEQUENCE</scope>
</reference>
<dbReference type="AlphaFoldDB" id="A0AAV5FQM2"/>
<evidence type="ECO:0000313" key="2">
    <source>
        <dbReference type="EMBL" id="GJN37042.1"/>
    </source>
</evidence>
<protein>
    <submittedName>
        <fullName evidence="2">Uncharacterized protein</fullName>
    </submittedName>
</protein>
<comment type="caution">
    <text evidence="2">The sequence shown here is derived from an EMBL/GenBank/DDBJ whole genome shotgun (WGS) entry which is preliminary data.</text>
</comment>
<dbReference type="EMBL" id="BQKI01000092">
    <property type="protein sequence ID" value="GJN37042.1"/>
    <property type="molecule type" value="Genomic_DNA"/>
</dbReference>
<keyword evidence="3" id="KW-1185">Reference proteome</keyword>
<organism evidence="2 3">
    <name type="scientific">Eleusine coracana subsp. coracana</name>
    <dbReference type="NCBI Taxonomy" id="191504"/>
    <lineage>
        <taxon>Eukaryota</taxon>
        <taxon>Viridiplantae</taxon>
        <taxon>Streptophyta</taxon>
        <taxon>Embryophyta</taxon>
        <taxon>Tracheophyta</taxon>
        <taxon>Spermatophyta</taxon>
        <taxon>Magnoliopsida</taxon>
        <taxon>Liliopsida</taxon>
        <taxon>Poales</taxon>
        <taxon>Poaceae</taxon>
        <taxon>PACMAD clade</taxon>
        <taxon>Chloridoideae</taxon>
        <taxon>Cynodonteae</taxon>
        <taxon>Eleusininae</taxon>
        <taxon>Eleusine</taxon>
    </lineage>
</organism>
<feature type="compositionally biased region" description="Basic and acidic residues" evidence="1">
    <location>
        <begin position="1"/>
        <end position="12"/>
    </location>
</feature>
<feature type="region of interest" description="Disordered" evidence="1">
    <location>
        <begin position="1"/>
        <end position="48"/>
    </location>
</feature>
<accession>A0AAV5FQM2</accession>
<gene>
    <name evidence="2" type="primary">gb25963</name>
    <name evidence="2" type="ORF">PR202_gb25963</name>
</gene>
<sequence length="109" mass="11535">MPSENVDGRSQGEEGWGATKVVSAADDSRHPLAATNAEEGGDPDDLQRHSYDRALDALGSRTGARAVKVEEPSSAGSAEGVWLRQDWGGERFGCDALFPSECTPFPSTV</sequence>
<evidence type="ECO:0000313" key="3">
    <source>
        <dbReference type="Proteomes" id="UP001054889"/>
    </source>
</evidence>
<evidence type="ECO:0000256" key="1">
    <source>
        <dbReference type="SAM" id="MobiDB-lite"/>
    </source>
</evidence>
<name>A0AAV5FQM2_ELECO</name>